<dbReference type="InterPro" id="IPR043862">
    <property type="entry name" value="DUF5824"/>
</dbReference>
<sequence>MSRVPQHYVPDILSKSQKKIAKRELRKSRKAYKKKKYYTRKKVKGYKSKRTSWESRVKKVYNIPDKTKLNLSLLSRKSKCSKKSLNQIIKKGMGAYYSSGSRPNQTPHSWGYARLYSSLAGGPASKVDMHVLKDGCKKSSKSLKLAKNARKNATRKKVQLGGYRMKERIIKFIVSPIKFKKYRAYVRNIKTGKERHIDFGDNRYQQFKDRTPVGHYTSKNHGNPKRMRNYFNRHSGTPHRGRAIESERRKSKGIFNAKILSHEYLW</sequence>
<name>A0A6C0LK51_9ZZZZ</name>
<reference evidence="3" key="1">
    <citation type="journal article" date="2020" name="Nature">
        <title>Giant virus diversity and host interactions through global metagenomics.</title>
        <authorList>
            <person name="Schulz F."/>
            <person name="Roux S."/>
            <person name="Paez-Espino D."/>
            <person name="Jungbluth S."/>
            <person name="Walsh D.A."/>
            <person name="Denef V.J."/>
            <person name="McMahon K.D."/>
            <person name="Konstantinidis K.T."/>
            <person name="Eloe-Fadrosh E.A."/>
            <person name="Kyrpides N.C."/>
            <person name="Woyke T."/>
        </authorList>
    </citation>
    <scope>NUCLEOTIDE SEQUENCE</scope>
    <source>
        <strain evidence="3">GVMAG-M-3300027833-11</strain>
    </source>
</reference>
<evidence type="ECO:0000256" key="1">
    <source>
        <dbReference type="SAM" id="MobiDB-lite"/>
    </source>
</evidence>
<accession>A0A6C0LK51</accession>
<dbReference type="AlphaFoldDB" id="A0A6C0LK51"/>
<protein>
    <recommendedName>
        <fullName evidence="2">DUF5824 domain-containing protein</fullName>
    </recommendedName>
</protein>
<organism evidence="3">
    <name type="scientific">viral metagenome</name>
    <dbReference type="NCBI Taxonomy" id="1070528"/>
    <lineage>
        <taxon>unclassified sequences</taxon>
        <taxon>metagenomes</taxon>
        <taxon>organismal metagenomes</taxon>
    </lineage>
</organism>
<proteinExistence type="predicted"/>
<evidence type="ECO:0000313" key="3">
    <source>
        <dbReference type="EMBL" id="QHU30278.1"/>
    </source>
</evidence>
<evidence type="ECO:0000259" key="2">
    <source>
        <dbReference type="Pfam" id="PF19141"/>
    </source>
</evidence>
<feature type="region of interest" description="Disordered" evidence="1">
    <location>
        <begin position="1"/>
        <end position="32"/>
    </location>
</feature>
<feature type="region of interest" description="Disordered" evidence="1">
    <location>
        <begin position="212"/>
        <end position="243"/>
    </location>
</feature>
<dbReference type="EMBL" id="MN740504">
    <property type="protein sequence ID" value="QHU30278.1"/>
    <property type="molecule type" value="Genomic_DNA"/>
</dbReference>
<feature type="compositionally biased region" description="Basic residues" evidence="1">
    <location>
        <begin position="16"/>
        <end position="32"/>
    </location>
</feature>
<feature type="domain" description="DUF5824" evidence="2">
    <location>
        <begin position="13"/>
        <end position="118"/>
    </location>
</feature>
<dbReference type="Pfam" id="PF19141">
    <property type="entry name" value="DUF5824"/>
    <property type="match status" value="1"/>
</dbReference>